<organism evidence="1 2">
    <name type="scientific">Paramuricea clavata</name>
    <name type="common">Red gorgonian</name>
    <name type="synonym">Violescent sea-whip</name>
    <dbReference type="NCBI Taxonomy" id="317549"/>
    <lineage>
        <taxon>Eukaryota</taxon>
        <taxon>Metazoa</taxon>
        <taxon>Cnidaria</taxon>
        <taxon>Anthozoa</taxon>
        <taxon>Octocorallia</taxon>
        <taxon>Malacalcyonacea</taxon>
        <taxon>Plexauridae</taxon>
        <taxon>Paramuricea</taxon>
    </lineage>
</organism>
<proteinExistence type="predicted"/>
<accession>A0A6S7FLH2</accession>
<gene>
    <name evidence="1" type="ORF">PACLA_8A030098</name>
</gene>
<name>A0A6S7FLH2_PARCT</name>
<dbReference type="Proteomes" id="UP001152795">
    <property type="component" value="Unassembled WGS sequence"/>
</dbReference>
<comment type="caution">
    <text evidence="1">The sequence shown here is derived from an EMBL/GenBank/DDBJ whole genome shotgun (WGS) entry which is preliminary data.</text>
</comment>
<reference evidence="1" key="1">
    <citation type="submission" date="2020-04" db="EMBL/GenBank/DDBJ databases">
        <authorList>
            <person name="Alioto T."/>
            <person name="Alioto T."/>
            <person name="Gomez Garrido J."/>
        </authorList>
    </citation>
    <scope>NUCLEOTIDE SEQUENCE</scope>
    <source>
        <strain evidence="1">A484AB</strain>
    </source>
</reference>
<evidence type="ECO:0000313" key="2">
    <source>
        <dbReference type="Proteomes" id="UP001152795"/>
    </source>
</evidence>
<keyword evidence="2" id="KW-1185">Reference proteome</keyword>
<evidence type="ECO:0000313" key="1">
    <source>
        <dbReference type="EMBL" id="CAB3978377.1"/>
    </source>
</evidence>
<protein>
    <submittedName>
        <fullName evidence="1">Uncharacterized protein</fullName>
    </submittedName>
</protein>
<dbReference type="AlphaFoldDB" id="A0A6S7FLH2"/>
<sequence>MDWLTLVTPDEMERVGKNANTIEELEAVVMKYVRNKMKVKHTYEPICSECGSKLIVVIDGADTCARCGTSAMNNFTYYVSYNHNKDDYLKKKSSHNRVRWFERHLFEHVASLVIIESVGLRDTYSSMLLLGIGIPYGSSLEAS</sequence>
<dbReference type="EMBL" id="CACRXK020000108">
    <property type="protein sequence ID" value="CAB3978377.1"/>
    <property type="molecule type" value="Genomic_DNA"/>
</dbReference>